<sequence>MLANTERIETMVRMGFEPGEVQEALTQQRFRSITAPYILIGHYDPKLNGRSPGLGKANNSTSHLDNKLNRRHGDFYTIPLARPAQCPLHKISTTIVTTPPTAEPQMKDCFLKRQQHTVTCKLGNNNLCPVAQLSGECKANKRP</sequence>
<dbReference type="Proteomes" id="UP000286415">
    <property type="component" value="Unassembled WGS sequence"/>
</dbReference>
<protein>
    <recommendedName>
        <fullName evidence="1">UBA domain-containing protein</fullName>
    </recommendedName>
</protein>
<proteinExistence type="predicted"/>
<comment type="caution">
    <text evidence="2">The sequence shown here is derived from an EMBL/GenBank/DDBJ whole genome shotgun (WGS) entry which is preliminary data.</text>
</comment>
<keyword evidence="3" id="KW-1185">Reference proteome</keyword>
<name>A0A8T1MX32_CLOSI</name>
<evidence type="ECO:0000313" key="3">
    <source>
        <dbReference type="Proteomes" id="UP000286415"/>
    </source>
</evidence>
<gene>
    <name evidence="2" type="ORF">CSKR_202511</name>
</gene>
<organism evidence="2 3">
    <name type="scientific">Clonorchis sinensis</name>
    <name type="common">Chinese liver fluke</name>
    <dbReference type="NCBI Taxonomy" id="79923"/>
    <lineage>
        <taxon>Eukaryota</taxon>
        <taxon>Metazoa</taxon>
        <taxon>Spiralia</taxon>
        <taxon>Lophotrochozoa</taxon>
        <taxon>Platyhelminthes</taxon>
        <taxon>Trematoda</taxon>
        <taxon>Digenea</taxon>
        <taxon>Opisthorchiida</taxon>
        <taxon>Opisthorchiata</taxon>
        <taxon>Opisthorchiidae</taxon>
        <taxon>Clonorchis</taxon>
    </lineage>
</organism>
<evidence type="ECO:0000313" key="2">
    <source>
        <dbReference type="EMBL" id="KAG5453422.1"/>
    </source>
</evidence>
<reference evidence="2 3" key="2">
    <citation type="journal article" date="2021" name="Genomics">
        <title>High-quality reference genome for Clonorchis sinensis.</title>
        <authorList>
            <person name="Young N.D."/>
            <person name="Stroehlein A.J."/>
            <person name="Kinkar L."/>
            <person name="Wang T."/>
            <person name="Sohn W.M."/>
            <person name="Chang B.C.H."/>
            <person name="Kaur P."/>
            <person name="Weisz D."/>
            <person name="Dudchenko O."/>
            <person name="Aiden E.L."/>
            <person name="Korhonen P.K."/>
            <person name="Gasser R.B."/>
        </authorList>
    </citation>
    <scope>NUCLEOTIDE SEQUENCE [LARGE SCALE GENOMIC DNA]</scope>
    <source>
        <strain evidence="2">Cs-k2</strain>
    </source>
</reference>
<evidence type="ECO:0000259" key="1">
    <source>
        <dbReference type="PROSITE" id="PS50030"/>
    </source>
</evidence>
<feature type="domain" description="UBA" evidence="1">
    <location>
        <begin position="2"/>
        <end position="42"/>
    </location>
</feature>
<dbReference type="OrthoDB" id="6288618at2759"/>
<dbReference type="AlphaFoldDB" id="A0A8T1MX32"/>
<accession>A0A8T1MX32</accession>
<reference evidence="2 3" key="1">
    <citation type="journal article" date="2018" name="Biotechnol. Adv.">
        <title>Improved genomic resources and new bioinformatic workflow for the carcinogenic parasite Clonorchis sinensis: Biotechnological implications.</title>
        <authorList>
            <person name="Wang D."/>
            <person name="Korhonen P.K."/>
            <person name="Gasser R.B."/>
            <person name="Young N.D."/>
        </authorList>
    </citation>
    <scope>NUCLEOTIDE SEQUENCE [LARGE SCALE GENOMIC DNA]</scope>
    <source>
        <strain evidence="2">Cs-k2</strain>
    </source>
</reference>
<dbReference type="EMBL" id="NIRI02000013">
    <property type="protein sequence ID" value="KAG5453422.1"/>
    <property type="molecule type" value="Genomic_DNA"/>
</dbReference>
<dbReference type="PROSITE" id="PS50030">
    <property type="entry name" value="UBA"/>
    <property type="match status" value="1"/>
</dbReference>
<dbReference type="InterPro" id="IPR015940">
    <property type="entry name" value="UBA"/>
</dbReference>
<dbReference type="Gene3D" id="1.10.8.10">
    <property type="entry name" value="DNA helicase RuvA subunit, C-terminal domain"/>
    <property type="match status" value="1"/>
</dbReference>